<dbReference type="InterPro" id="IPR027417">
    <property type="entry name" value="P-loop_NTPase"/>
</dbReference>
<protein>
    <submittedName>
        <fullName evidence="2">Chromosome partitioning protein</fullName>
    </submittedName>
</protein>
<reference evidence="2" key="1">
    <citation type="submission" date="2019-02" db="EMBL/GenBank/DDBJ databases">
        <authorList>
            <person name="Gruber-Vodicka R. H."/>
            <person name="Seah K. B. B."/>
        </authorList>
    </citation>
    <scope>NUCLEOTIDE SEQUENCE</scope>
    <source>
        <strain evidence="2">BECK_BY7</strain>
    </source>
</reference>
<dbReference type="CDD" id="cd02042">
    <property type="entry name" value="ParAB_family"/>
    <property type="match status" value="1"/>
</dbReference>
<proteinExistence type="predicted"/>
<dbReference type="AlphaFoldDB" id="A0A450WHG9"/>
<feature type="domain" description="AAA" evidence="1">
    <location>
        <begin position="1"/>
        <end position="206"/>
    </location>
</feature>
<organism evidence="2">
    <name type="scientific">Candidatus Kentrum sp. LFY</name>
    <dbReference type="NCBI Taxonomy" id="2126342"/>
    <lineage>
        <taxon>Bacteria</taxon>
        <taxon>Pseudomonadati</taxon>
        <taxon>Pseudomonadota</taxon>
        <taxon>Gammaproteobacteria</taxon>
        <taxon>Candidatus Kentrum</taxon>
    </lineage>
</organism>
<name>A0A450WHG9_9GAMM</name>
<dbReference type="Gene3D" id="3.40.50.300">
    <property type="entry name" value="P-loop containing nucleotide triphosphate hydrolases"/>
    <property type="match status" value="1"/>
</dbReference>
<evidence type="ECO:0000259" key="1">
    <source>
        <dbReference type="Pfam" id="PF13614"/>
    </source>
</evidence>
<gene>
    <name evidence="2" type="ORF">BECKLFY1418C_GA0070996_102318</name>
</gene>
<sequence length="309" mass="34108">MHIVSVINYKGGVGKTTMTANLAAELARRGRSVLLIDLDPQASLTFSFIEPEQWEKEFAEVRTIKRWFEATAESANFDLASLIFQPPAVNSEVSSNGGRIDLIPSHLGLINVDLELATELGGANMTQTKKKYIRVHRRLASGLDAINPEKYELVLIDCPPNFNIVTKTAIVASSHILIPAKPDYLSTLGIDYLIRSLKELVDNFNEYAELDSGHVVKPISPERLGVVFTMVQEYRGGPISTIRPFIAQTKTLDVPVFDAYIKENKTMFGDAPKYGVPVALLPGSGATRESVIQGIEEFVTEFEKKLGLE</sequence>
<accession>A0A450WHG9</accession>
<dbReference type="PANTHER" id="PTHR13696:SF99">
    <property type="entry name" value="COBYRINIC ACID AC-DIAMIDE SYNTHASE"/>
    <property type="match status" value="1"/>
</dbReference>
<dbReference type="EMBL" id="CAADFN010000023">
    <property type="protein sequence ID" value="VFK16411.1"/>
    <property type="molecule type" value="Genomic_DNA"/>
</dbReference>
<dbReference type="PANTHER" id="PTHR13696">
    <property type="entry name" value="P-LOOP CONTAINING NUCLEOSIDE TRIPHOSPHATE HYDROLASE"/>
    <property type="match status" value="1"/>
</dbReference>
<dbReference type="InterPro" id="IPR050678">
    <property type="entry name" value="DNA_Partitioning_ATPase"/>
</dbReference>
<dbReference type="InterPro" id="IPR025669">
    <property type="entry name" value="AAA_dom"/>
</dbReference>
<dbReference type="Pfam" id="PF13614">
    <property type="entry name" value="AAA_31"/>
    <property type="match status" value="1"/>
</dbReference>
<evidence type="ECO:0000313" key="2">
    <source>
        <dbReference type="EMBL" id="VFK16411.1"/>
    </source>
</evidence>
<dbReference type="SUPFAM" id="SSF52540">
    <property type="entry name" value="P-loop containing nucleoside triphosphate hydrolases"/>
    <property type="match status" value="1"/>
</dbReference>